<organism evidence="2 3">
    <name type="scientific">Enorma phocaeensis</name>
    <dbReference type="NCBI Taxonomy" id="1871019"/>
    <lineage>
        <taxon>Bacteria</taxon>
        <taxon>Bacillati</taxon>
        <taxon>Actinomycetota</taxon>
        <taxon>Coriobacteriia</taxon>
        <taxon>Coriobacteriales</taxon>
        <taxon>Coriobacteriaceae</taxon>
        <taxon>Enorma</taxon>
    </lineage>
</organism>
<proteinExistence type="predicted"/>
<feature type="coiled-coil region" evidence="1">
    <location>
        <begin position="97"/>
        <end position="155"/>
    </location>
</feature>
<comment type="caution">
    <text evidence="2">The sequence shown here is derived from an EMBL/GenBank/DDBJ whole genome shotgun (WGS) entry which is preliminary data.</text>
</comment>
<keyword evidence="3" id="KW-1185">Reference proteome</keyword>
<evidence type="ECO:0000256" key="1">
    <source>
        <dbReference type="SAM" id="Coils"/>
    </source>
</evidence>
<accession>A0ABT7VAA3</accession>
<dbReference type="RefSeq" id="WP_289545455.1">
    <property type="nucleotide sequence ID" value="NZ_JAUDDZ010000011.1"/>
</dbReference>
<evidence type="ECO:0000313" key="2">
    <source>
        <dbReference type="EMBL" id="MDM8275428.1"/>
    </source>
</evidence>
<protein>
    <recommendedName>
        <fullName evidence="4">DUF2207 domain-containing protein</fullName>
    </recommendedName>
</protein>
<name>A0ABT7VAA3_9ACTN</name>
<sequence length="413" mass="46410">MANLEEMREFQKHWAAYCAGERELTLLKTRPPIDLESLTDADRRLPMTGMPESASFDRHALVEALGTAAVHLQDQDDADAPWGWWLEGEDWSGLSGLDVLLKKRAAWMARLEDLDAQAQAAVHADEPHAKALSTMASYAAANAEDRASIQELEERRAHPEQMYLEAAAREGKSAAQGGHKAAYAIVGVAGAAGLAFVPVAVELRALLAVTWLVAVALAYARPWTRPRGWLFKGRRMKDELELIDGKISDAKSRVELRGRETKRLDEEAASREAELRAPFEEPRQEACRAVEEAERATIELVCRDVASRDETFEVESLEGVPFEDAFAQLNAREWDHLRAWMSAYVDALPDMVKRAEDVQASELVWLEGHAPFGKRYWPYTDTIVSLMETMRTDKSEAALKRFLHEQAERERSE</sequence>
<reference evidence="2 3" key="2">
    <citation type="submission" date="2023-06" db="EMBL/GenBank/DDBJ databases">
        <authorList>
            <person name="Zeman M."/>
            <person name="Kubasova T."/>
            <person name="Jahodarova E."/>
            <person name="Nykrynova M."/>
            <person name="Rychlik I."/>
        </authorList>
    </citation>
    <scope>NUCLEOTIDE SEQUENCE [LARGE SCALE GENOMIC DNA]</scope>
    <source>
        <strain evidence="2 3">154_Feed</strain>
    </source>
</reference>
<evidence type="ECO:0000313" key="3">
    <source>
        <dbReference type="Proteomes" id="UP001529421"/>
    </source>
</evidence>
<reference evidence="3" key="1">
    <citation type="submission" date="2023-06" db="EMBL/GenBank/DDBJ databases">
        <title>Identification and characterization of horizontal gene transfer across gut microbiota members of farm animals based on homology search.</title>
        <authorList>
            <person name="Zeman M."/>
            <person name="Kubasova T."/>
            <person name="Jahodarova E."/>
            <person name="Nykrynova M."/>
            <person name="Rychlik I."/>
        </authorList>
    </citation>
    <scope>NUCLEOTIDE SEQUENCE [LARGE SCALE GENOMIC DNA]</scope>
    <source>
        <strain evidence="3">154_Feed</strain>
    </source>
</reference>
<evidence type="ECO:0008006" key="4">
    <source>
        <dbReference type="Google" id="ProtNLM"/>
    </source>
</evidence>
<dbReference type="EMBL" id="JAUDDZ010000011">
    <property type="protein sequence ID" value="MDM8275428.1"/>
    <property type="molecule type" value="Genomic_DNA"/>
</dbReference>
<dbReference type="Proteomes" id="UP001529421">
    <property type="component" value="Unassembled WGS sequence"/>
</dbReference>
<keyword evidence="1" id="KW-0175">Coiled coil</keyword>
<gene>
    <name evidence="2" type="ORF">QUW28_07985</name>
</gene>